<dbReference type="STRING" id="50718.SU60_00660"/>
<reference evidence="2 3" key="1">
    <citation type="submission" date="2015-01" db="EMBL/GenBank/DDBJ databases">
        <title>Draft genome of Vibrio mytili type strain CAIM 528.</title>
        <authorList>
            <person name="Gonzalez-Castillo A."/>
            <person name="Gomez-Gil B."/>
            <person name="Enciso-Ibarra J."/>
        </authorList>
    </citation>
    <scope>NUCLEOTIDE SEQUENCE [LARGE SCALE GENOMIC DNA]</scope>
    <source>
        <strain evidence="2 3">CAIM 528</strain>
    </source>
</reference>
<evidence type="ECO:0000313" key="3">
    <source>
        <dbReference type="Proteomes" id="UP000031977"/>
    </source>
</evidence>
<dbReference type="SUPFAM" id="SSF54403">
    <property type="entry name" value="Cystatin/monellin"/>
    <property type="match status" value="1"/>
</dbReference>
<dbReference type="EMBL" id="JXOK01000004">
    <property type="protein sequence ID" value="KIN12588.1"/>
    <property type="molecule type" value="Genomic_DNA"/>
</dbReference>
<dbReference type="Pfam" id="PF00031">
    <property type="entry name" value="Cystatin"/>
    <property type="match status" value="1"/>
</dbReference>
<dbReference type="RefSeq" id="WP_041154096.1">
    <property type="nucleotide sequence ID" value="NZ_CBCRVP010000010.1"/>
</dbReference>
<feature type="domain" description="Cystatin" evidence="1">
    <location>
        <begin position="50"/>
        <end position="110"/>
    </location>
</feature>
<sequence>MNLKLVSACAVLTLVMGCQPQDKSDTVNVITSTDICDSQDKMLGGWERFDATPDVQKAMAFVLTKMDTPATFKQITDVHAQIVSGVNYAIEYELDDASVWNTIVYRNLEGQYALAQSPRKGRFCKQ</sequence>
<organism evidence="2 3">
    <name type="scientific">Vibrio mytili</name>
    <dbReference type="NCBI Taxonomy" id="50718"/>
    <lineage>
        <taxon>Bacteria</taxon>
        <taxon>Pseudomonadati</taxon>
        <taxon>Pseudomonadota</taxon>
        <taxon>Gammaproteobacteria</taxon>
        <taxon>Vibrionales</taxon>
        <taxon>Vibrionaceae</taxon>
        <taxon>Vibrio</taxon>
    </lineage>
</organism>
<dbReference type="OrthoDB" id="6196402at2"/>
<evidence type="ECO:0000259" key="1">
    <source>
        <dbReference type="Pfam" id="PF00031"/>
    </source>
</evidence>
<dbReference type="InterPro" id="IPR000010">
    <property type="entry name" value="Cystatin_dom"/>
</dbReference>
<dbReference type="GO" id="GO:0004869">
    <property type="term" value="F:cysteine-type endopeptidase inhibitor activity"/>
    <property type="evidence" value="ECO:0007669"/>
    <property type="project" value="InterPro"/>
</dbReference>
<protein>
    <submittedName>
        <fullName evidence="2">Pyruvate dehydrogenase</fullName>
    </submittedName>
</protein>
<keyword evidence="2" id="KW-0670">Pyruvate</keyword>
<dbReference type="Proteomes" id="UP000031977">
    <property type="component" value="Unassembled WGS sequence"/>
</dbReference>
<name>A0A0C3EDT4_9VIBR</name>
<comment type="caution">
    <text evidence="2">The sequence shown here is derived from an EMBL/GenBank/DDBJ whole genome shotgun (WGS) entry which is preliminary data.</text>
</comment>
<accession>A0A0C3EDT4</accession>
<dbReference type="PROSITE" id="PS51257">
    <property type="entry name" value="PROKAR_LIPOPROTEIN"/>
    <property type="match status" value="1"/>
</dbReference>
<dbReference type="AlphaFoldDB" id="A0A0C3EDT4"/>
<dbReference type="Gene3D" id="3.10.450.10">
    <property type="match status" value="1"/>
</dbReference>
<dbReference type="InterPro" id="IPR046350">
    <property type="entry name" value="Cystatin_sf"/>
</dbReference>
<keyword evidence="3" id="KW-1185">Reference proteome</keyword>
<evidence type="ECO:0000313" key="2">
    <source>
        <dbReference type="EMBL" id="KIN12588.1"/>
    </source>
</evidence>
<gene>
    <name evidence="2" type="ORF">SU60_00660</name>
</gene>
<proteinExistence type="predicted"/>